<protein>
    <submittedName>
        <fullName evidence="2">Uncharacterized protein</fullName>
    </submittedName>
</protein>
<keyword evidence="1" id="KW-1133">Transmembrane helix</keyword>
<dbReference type="EMBL" id="KV878889">
    <property type="protein sequence ID" value="OJJ88865.1"/>
    <property type="molecule type" value="Genomic_DNA"/>
</dbReference>
<accession>A0A1L9VY91</accession>
<dbReference type="VEuPathDB" id="FungiDB:ASPGLDRAFT_751158"/>
<evidence type="ECO:0000313" key="2">
    <source>
        <dbReference type="EMBL" id="OJJ88865.1"/>
    </source>
</evidence>
<proteinExistence type="predicted"/>
<dbReference type="RefSeq" id="XP_022405541.1">
    <property type="nucleotide sequence ID" value="XM_022549772.1"/>
</dbReference>
<reference evidence="3" key="1">
    <citation type="journal article" date="2017" name="Genome Biol.">
        <title>Comparative genomics reveals high biological diversity and specific adaptations in the industrially and medically important fungal genus Aspergillus.</title>
        <authorList>
            <person name="de Vries R.P."/>
            <person name="Riley R."/>
            <person name="Wiebenga A."/>
            <person name="Aguilar-Osorio G."/>
            <person name="Amillis S."/>
            <person name="Uchima C.A."/>
            <person name="Anderluh G."/>
            <person name="Asadollahi M."/>
            <person name="Askin M."/>
            <person name="Barry K."/>
            <person name="Battaglia E."/>
            <person name="Bayram O."/>
            <person name="Benocci T."/>
            <person name="Braus-Stromeyer S.A."/>
            <person name="Caldana C."/>
            <person name="Canovas D."/>
            <person name="Cerqueira G.C."/>
            <person name="Chen F."/>
            <person name="Chen W."/>
            <person name="Choi C."/>
            <person name="Clum A."/>
            <person name="Dos Santos R.A."/>
            <person name="Damasio A.R."/>
            <person name="Diallinas G."/>
            <person name="Emri T."/>
            <person name="Fekete E."/>
            <person name="Flipphi M."/>
            <person name="Freyberg S."/>
            <person name="Gallo A."/>
            <person name="Gournas C."/>
            <person name="Habgood R."/>
            <person name="Hainaut M."/>
            <person name="Harispe M.L."/>
            <person name="Henrissat B."/>
            <person name="Hilden K.S."/>
            <person name="Hope R."/>
            <person name="Hossain A."/>
            <person name="Karabika E."/>
            <person name="Karaffa L."/>
            <person name="Karanyi Z."/>
            <person name="Krasevec N."/>
            <person name="Kuo A."/>
            <person name="Kusch H."/>
            <person name="LaButti K."/>
            <person name="Lagendijk E.L."/>
            <person name="Lapidus A."/>
            <person name="Levasseur A."/>
            <person name="Lindquist E."/>
            <person name="Lipzen A."/>
            <person name="Logrieco A.F."/>
            <person name="MacCabe A."/>
            <person name="Maekelae M.R."/>
            <person name="Malavazi I."/>
            <person name="Melin P."/>
            <person name="Meyer V."/>
            <person name="Mielnichuk N."/>
            <person name="Miskei M."/>
            <person name="Molnar A.P."/>
            <person name="Mule G."/>
            <person name="Ngan C.Y."/>
            <person name="Orejas M."/>
            <person name="Orosz E."/>
            <person name="Ouedraogo J.P."/>
            <person name="Overkamp K.M."/>
            <person name="Park H.-S."/>
            <person name="Perrone G."/>
            <person name="Piumi F."/>
            <person name="Punt P.J."/>
            <person name="Ram A.F."/>
            <person name="Ramon A."/>
            <person name="Rauscher S."/>
            <person name="Record E."/>
            <person name="Riano-Pachon D.M."/>
            <person name="Robert V."/>
            <person name="Roehrig J."/>
            <person name="Ruller R."/>
            <person name="Salamov A."/>
            <person name="Salih N.S."/>
            <person name="Samson R.A."/>
            <person name="Sandor E."/>
            <person name="Sanguinetti M."/>
            <person name="Schuetze T."/>
            <person name="Sepcic K."/>
            <person name="Shelest E."/>
            <person name="Sherlock G."/>
            <person name="Sophianopoulou V."/>
            <person name="Squina F.M."/>
            <person name="Sun H."/>
            <person name="Susca A."/>
            <person name="Todd R.B."/>
            <person name="Tsang A."/>
            <person name="Unkles S.E."/>
            <person name="van de Wiele N."/>
            <person name="van Rossen-Uffink D."/>
            <person name="Oliveira J.V."/>
            <person name="Vesth T.C."/>
            <person name="Visser J."/>
            <person name="Yu J.-H."/>
            <person name="Zhou M."/>
            <person name="Andersen M.R."/>
            <person name="Archer D.B."/>
            <person name="Baker S.E."/>
            <person name="Benoit I."/>
            <person name="Brakhage A.A."/>
            <person name="Braus G.H."/>
            <person name="Fischer R."/>
            <person name="Frisvad J.C."/>
            <person name="Goldman G.H."/>
            <person name="Houbraken J."/>
            <person name="Oakley B."/>
            <person name="Pocsi I."/>
            <person name="Scazzocchio C."/>
            <person name="Seiboth B."/>
            <person name="vanKuyk P.A."/>
            <person name="Wortman J."/>
            <person name="Dyer P.S."/>
            <person name="Grigoriev I.V."/>
        </authorList>
    </citation>
    <scope>NUCLEOTIDE SEQUENCE [LARGE SCALE GENOMIC DNA]</scope>
    <source>
        <strain evidence="3">CBS 516.65</strain>
    </source>
</reference>
<keyword evidence="3" id="KW-1185">Reference proteome</keyword>
<feature type="transmembrane region" description="Helical" evidence="1">
    <location>
        <begin position="35"/>
        <end position="57"/>
    </location>
</feature>
<evidence type="ECO:0000256" key="1">
    <source>
        <dbReference type="SAM" id="Phobius"/>
    </source>
</evidence>
<sequence length="119" mass="13027">MYRMPSAADDRAVSVVRQNPAVTLLSLALLSPAEILLSQAPLDCALIFLLCCCYYLLSISSSWSTLSLGPFSFPPFSCRLFSRNASLSYCRLREAHTTVLPPSFSSPYSDTHLVCAVSK</sequence>
<evidence type="ECO:0000313" key="3">
    <source>
        <dbReference type="Proteomes" id="UP000184300"/>
    </source>
</evidence>
<dbReference type="GeneID" id="34466032"/>
<name>A0A1L9VY91_ASPGL</name>
<organism evidence="2 3">
    <name type="scientific">Aspergillus glaucus CBS 516.65</name>
    <dbReference type="NCBI Taxonomy" id="1160497"/>
    <lineage>
        <taxon>Eukaryota</taxon>
        <taxon>Fungi</taxon>
        <taxon>Dikarya</taxon>
        <taxon>Ascomycota</taxon>
        <taxon>Pezizomycotina</taxon>
        <taxon>Eurotiomycetes</taxon>
        <taxon>Eurotiomycetidae</taxon>
        <taxon>Eurotiales</taxon>
        <taxon>Aspergillaceae</taxon>
        <taxon>Aspergillus</taxon>
        <taxon>Aspergillus subgen. Aspergillus</taxon>
    </lineage>
</organism>
<keyword evidence="1" id="KW-0472">Membrane</keyword>
<dbReference type="Proteomes" id="UP000184300">
    <property type="component" value="Unassembled WGS sequence"/>
</dbReference>
<dbReference type="AlphaFoldDB" id="A0A1L9VY91"/>
<keyword evidence="1" id="KW-0812">Transmembrane</keyword>
<gene>
    <name evidence="2" type="ORF">ASPGLDRAFT_751158</name>
</gene>